<evidence type="ECO:0000259" key="8">
    <source>
        <dbReference type="Pfam" id="PF06271"/>
    </source>
</evidence>
<dbReference type="InterPro" id="IPR051791">
    <property type="entry name" value="Pra-immunoreactive"/>
</dbReference>
<comment type="caution">
    <text evidence="10">The sequence shown here is derived from an EMBL/GenBank/DDBJ whole genome shotgun (WGS) entry which is preliminary data.</text>
</comment>
<evidence type="ECO:0000256" key="7">
    <source>
        <dbReference type="SAM" id="Phobius"/>
    </source>
</evidence>
<name>A0A7W7HQT2_9ACTN</name>
<dbReference type="GO" id="GO:0005886">
    <property type="term" value="C:plasma membrane"/>
    <property type="evidence" value="ECO:0007669"/>
    <property type="project" value="UniProtKB-SubCell"/>
</dbReference>
<reference evidence="10 11" key="1">
    <citation type="submission" date="2020-08" db="EMBL/GenBank/DDBJ databases">
        <title>Sequencing the genomes of 1000 actinobacteria strains.</title>
        <authorList>
            <person name="Klenk H.-P."/>
        </authorList>
    </citation>
    <scope>NUCLEOTIDE SEQUENCE [LARGE SCALE GENOMIC DNA]</scope>
    <source>
        <strain evidence="10 11">DSM 43150</strain>
    </source>
</reference>
<evidence type="ECO:0000256" key="1">
    <source>
        <dbReference type="ARBA" id="ARBA00004651"/>
    </source>
</evidence>
<dbReference type="PANTHER" id="PTHR36115:SF6">
    <property type="entry name" value="PROLINE-RICH ANTIGEN HOMOLOG"/>
    <property type="match status" value="1"/>
</dbReference>
<evidence type="ECO:0000256" key="5">
    <source>
        <dbReference type="ARBA" id="ARBA00023136"/>
    </source>
</evidence>
<dbReference type="InterPro" id="IPR010432">
    <property type="entry name" value="RDD"/>
</dbReference>
<reference evidence="9 12" key="2">
    <citation type="submission" date="2021-01" db="EMBL/GenBank/DDBJ databases">
        <title>Whole genome shotgun sequence of Actinoplanes lobatus NBRC 12513.</title>
        <authorList>
            <person name="Komaki H."/>
            <person name="Tamura T."/>
        </authorList>
    </citation>
    <scope>NUCLEOTIDE SEQUENCE [LARGE SCALE GENOMIC DNA]</scope>
    <source>
        <strain evidence="9 12">NBRC 12513</strain>
    </source>
</reference>
<gene>
    <name evidence="9" type="ORF">Alo02nite_35940</name>
    <name evidence="10" type="ORF">BJ964_009146</name>
</gene>
<feature type="compositionally biased region" description="Pro residues" evidence="6">
    <location>
        <begin position="1"/>
        <end position="23"/>
    </location>
</feature>
<evidence type="ECO:0000256" key="6">
    <source>
        <dbReference type="SAM" id="MobiDB-lite"/>
    </source>
</evidence>
<comment type="subcellular location">
    <subcellularLocation>
        <location evidence="1">Cell membrane</location>
        <topology evidence="1">Multi-pass membrane protein</topology>
    </subcellularLocation>
</comment>
<keyword evidence="12" id="KW-1185">Reference proteome</keyword>
<dbReference type="RefSeq" id="WP_188126464.1">
    <property type="nucleotide sequence ID" value="NZ_BOMP01000051.1"/>
</dbReference>
<evidence type="ECO:0000256" key="4">
    <source>
        <dbReference type="ARBA" id="ARBA00022989"/>
    </source>
</evidence>
<dbReference type="PANTHER" id="PTHR36115">
    <property type="entry name" value="PROLINE-RICH ANTIGEN HOMOLOG-RELATED"/>
    <property type="match status" value="1"/>
</dbReference>
<feature type="transmembrane region" description="Helical" evidence="7">
    <location>
        <begin position="80"/>
        <end position="100"/>
    </location>
</feature>
<evidence type="ECO:0000313" key="11">
    <source>
        <dbReference type="Proteomes" id="UP000590511"/>
    </source>
</evidence>
<accession>A0A7W7HQT2</accession>
<dbReference type="AlphaFoldDB" id="A0A7W7HQT2"/>
<organism evidence="10 11">
    <name type="scientific">Actinoplanes lobatus</name>
    <dbReference type="NCBI Taxonomy" id="113568"/>
    <lineage>
        <taxon>Bacteria</taxon>
        <taxon>Bacillati</taxon>
        <taxon>Actinomycetota</taxon>
        <taxon>Actinomycetes</taxon>
        <taxon>Micromonosporales</taxon>
        <taxon>Micromonosporaceae</taxon>
        <taxon>Actinoplanes</taxon>
    </lineage>
</organism>
<keyword evidence="3 7" id="KW-0812">Transmembrane</keyword>
<dbReference type="Proteomes" id="UP000590511">
    <property type="component" value="Unassembled WGS sequence"/>
</dbReference>
<evidence type="ECO:0000313" key="12">
    <source>
        <dbReference type="Proteomes" id="UP000631312"/>
    </source>
</evidence>
<protein>
    <submittedName>
        <fullName evidence="10">Putative RDD family membrane protein YckC</fullName>
    </submittedName>
</protein>
<evidence type="ECO:0000313" key="10">
    <source>
        <dbReference type="EMBL" id="MBB4754985.1"/>
    </source>
</evidence>
<dbReference type="EMBL" id="JACHNC010000001">
    <property type="protein sequence ID" value="MBB4754985.1"/>
    <property type="molecule type" value="Genomic_DNA"/>
</dbReference>
<proteinExistence type="predicted"/>
<dbReference type="EMBL" id="BOMP01000051">
    <property type="protein sequence ID" value="GIE40696.1"/>
    <property type="molecule type" value="Genomic_DNA"/>
</dbReference>
<feature type="region of interest" description="Disordered" evidence="6">
    <location>
        <begin position="1"/>
        <end position="25"/>
    </location>
</feature>
<evidence type="ECO:0000256" key="3">
    <source>
        <dbReference type="ARBA" id="ARBA00022692"/>
    </source>
</evidence>
<evidence type="ECO:0000313" key="9">
    <source>
        <dbReference type="EMBL" id="GIE40696.1"/>
    </source>
</evidence>
<dbReference type="Proteomes" id="UP000631312">
    <property type="component" value="Unassembled WGS sequence"/>
</dbReference>
<sequence length="172" mass="18356">MSYPPPPPNDPYGNQTPPPPPYGGAPYGGAPYGGPAVNYANWGQRVGAYLIDGIITAPFGILASTLGQGTDENGLPTVNAFYWIFQLLAFVVSGYNRWYLAGKTGQSWGKKALGLTLVDVNSGQPIGAGKAFLRDLAHIIDGLICLIGYLFPLWDAKRQTIADKIVSTVVTR</sequence>
<keyword evidence="5 7" id="KW-0472">Membrane</keyword>
<evidence type="ECO:0000256" key="2">
    <source>
        <dbReference type="ARBA" id="ARBA00022475"/>
    </source>
</evidence>
<keyword evidence="4 7" id="KW-1133">Transmembrane helix</keyword>
<feature type="domain" description="RDD" evidence="8">
    <location>
        <begin position="39"/>
        <end position="165"/>
    </location>
</feature>
<dbReference type="Pfam" id="PF06271">
    <property type="entry name" value="RDD"/>
    <property type="match status" value="1"/>
</dbReference>
<keyword evidence="2" id="KW-1003">Cell membrane</keyword>